<organism evidence="1 2">
    <name type="scientific">Dothistroma septosporum (strain NZE10 / CBS 128990)</name>
    <name type="common">Red band needle blight fungus</name>
    <name type="synonym">Mycosphaerella pini</name>
    <dbReference type="NCBI Taxonomy" id="675120"/>
    <lineage>
        <taxon>Eukaryota</taxon>
        <taxon>Fungi</taxon>
        <taxon>Dikarya</taxon>
        <taxon>Ascomycota</taxon>
        <taxon>Pezizomycotina</taxon>
        <taxon>Dothideomycetes</taxon>
        <taxon>Dothideomycetidae</taxon>
        <taxon>Mycosphaerellales</taxon>
        <taxon>Mycosphaerellaceae</taxon>
        <taxon>Dothistroma</taxon>
    </lineage>
</organism>
<gene>
    <name evidence="1" type="ORF">DOTSEDRAFT_45607</name>
</gene>
<dbReference type="Proteomes" id="UP000016933">
    <property type="component" value="Unassembled WGS sequence"/>
</dbReference>
<reference evidence="1 2" key="2">
    <citation type="journal article" date="2012" name="PLoS Pathog.">
        <title>Diverse lifestyles and strategies of plant pathogenesis encoded in the genomes of eighteen Dothideomycetes fungi.</title>
        <authorList>
            <person name="Ohm R.A."/>
            <person name="Feau N."/>
            <person name="Henrissat B."/>
            <person name="Schoch C.L."/>
            <person name="Horwitz B.A."/>
            <person name="Barry K.W."/>
            <person name="Condon B.J."/>
            <person name="Copeland A.C."/>
            <person name="Dhillon B."/>
            <person name="Glaser F."/>
            <person name="Hesse C.N."/>
            <person name="Kosti I."/>
            <person name="LaButti K."/>
            <person name="Lindquist E.A."/>
            <person name="Lucas S."/>
            <person name="Salamov A.A."/>
            <person name="Bradshaw R.E."/>
            <person name="Ciuffetti L."/>
            <person name="Hamelin R.C."/>
            <person name="Kema G.H.J."/>
            <person name="Lawrence C."/>
            <person name="Scott J.A."/>
            <person name="Spatafora J.W."/>
            <person name="Turgeon B.G."/>
            <person name="de Wit P.J.G.M."/>
            <person name="Zhong S."/>
            <person name="Goodwin S.B."/>
            <person name="Grigoriev I.V."/>
        </authorList>
    </citation>
    <scope>NUCLEOTIDE SEQUENCE [LARGE SCALE GENOMIC DNA]</scope>
    <source>
        <strain evidence="2">NZE10 / CBS 128990</strain>
    </source>
</reference>
<name>N1PL51_DOTSN</name>
<keyword evidence="2" id="KW-1185">Reference proteome</keyword>
<dbReference type="AlphaFoldDB" id="N1PL51"/>
<dbReference type="HOGENOM" id="CLU_3014129_0_0_1"/>
<evidence type="ECO:0000313" key="1">
    <source>
        <dbReference type="EMBL" id="EME42041.1"/>
    </source>
</evidence>
<sequence length="56" mass="6425">MLERPSKSIVFNQERGTVRGRVACARLLVLGLGVMTYKELSKEWKRQNNRDGQCDS</sequence>
<accession>N1PL51</accession>
<evidence type="ECO:0000313" key="2">
    <source>
        <dbReference type="Proteomes" id="UP000016933"/>
    </source>
</evidence>
<proteinExistence type="predicted"/>
<dbReference type="EMBL" id="KB446541">
    <property type="protein sequence ID" value="EME42041.1"/>
    <property type="molecule type" value="Genomic_DNA"/>
</dbReference>
<protein>
    <submittedName>
        <fullName evidence="1">Uncharacterized protein</fullName>
    </submittedName>
</protein>
<reference evidence="2" key="1">
    <citation type="journal article" date="2012" name="PLoS Genet.">
        <title>The genomes of the fungal plant pathogens Cladosporium fulvum and Dothistroma septosporum reveal adaptation to different hosts and lifestyles but also signatures of common ancestry.</title>
        <authorList>
            <person name="de Wit P.J.G.M."/>
            <person name="van der Burgt A."/>
            <person name="Oekmen B."/>
            <person name="Stergiopoulos I."/>
            <person name="Abd-Elsalam K.A."/>
            <person name="Aerts A.L."/>
            <person name="Bahkali A.H."/>
            <person name="Beenen H.G."/>
            <person name="Chettri P."/>
            <person name="Cox M.P."/>
            <person name="Datema E."/>
            <person name="de Vries R.P."/>
            <person name="Dhillon B."/>
            <person name="Ganley A.R."/>
            <person name="Griffiths S.A."/>
            <person name="Guo Y."/>
            <person name="Hamelin R.C."/>
            <person name="Henrissat B."/>
            <person name="Kabir M.S."/>
            <person name="Jashni M.K."/>
            <person name="Kema G."/>
            <person name="Klaubauf S."/>
            <person name="Lapidus A."/>
            <person name="Levasseur A."/>
            <person name="Lindquist E."/>
            <person name="Mehrabi R."/>
            <person name="Ohm R.A."/>
            <person name="Owen T.J."/>
            <person name="Salamov A."/>
            <person name="Schwelm A."/>
            <person name="Schijlen E."/>
            <person name="Sun H."/>
            <person name="van den Burg H.A."/>
            <person name="van Ham R.C.H.J."/>
            <person name="Zhang S."/>
            <person name="Goodwin S.B."/>
            <person name="Grigoriev I.V."/>
            <person name="Collemare J."/>
            <person name="Bradshaw R.E."/>
        </authorList>
    </citation>
    <scope>NUCLEOTIDE SEQUENCE [LARGE SCALE GENOMIC DNA]</scope>
    <source>
        <strain evidence="2">NZE10 / CBS 128990</strain>
    </source>
</reference>